<sequence>MAATATASSAGPRYAPEDPTLPKPWRGLVDGKTGYLYFWNPETNVTQYERPTISAHSSKSSSVPISSSVQVQQSSRYGYSPVKEDDRYGRGSNGGSKFDAGVKSGQIARGGAVQSQNFPGGTDNGPAGSSARGHGSSAGGSVLPVEAYRRRHEITVTGDEVPPPLTSFEDTGFPSEILREVHNAGFSAPTPIQAQSWPVALQSRDIVAIAKTGSGKTLGYLIPGFMHLKRCRNDAQLGPTVLVLSPTRELATQIQDEAVKFGKSSRISCTCLYGGAPKGPQLKELDRGADIVVATPGRLNDILEMRRISLSQVSYLVLDEADRMLDMGFEPQIRKIVKEVPARRQTLMYTATWPKEVRKIAADLLVNPVQVNIGNVDELVANKSITQYIEVLAPMEKHRRLEQILRSQEPGSKIIIFCSTKKMCDQLARNLTRQFGAAAIHGDKSQGERDYVLNQFRTGRSPVLVATDVAARGLDIKDIRVVINYDFPTGVEDYVHRIGRTGRAGATGVAYTFFGDQDSKYASDLIKVLEGANQRVPPEIRDMASRGGGGMGRPRRWGSAPGGRDGGRGGRSDFGYGGRDGGRGSSWGMSNSSSSRPEKGGGRGYEHVSRDRYGGYSDSYDRGRGHSRSPDRHDRVPPTRERSPVQSFHQAMIERGRATSPAQYQRERSRSPRGGGNNSHKVPNRERSPACSFHQAMMERSQASPPSHTQSGRSRSPYGGGSSSQKVSTREQSPVRSFHQAMMERNRASPPSHSQSGRSRSPSNGSGSSFHTAMAEKGRSSSNDVQQDRGRSTGSEHEDRAYNDASRSRFGEEEEEGMIPADEDGIIPPDDEGMYGGADGNFHCS</sequence>
<organism evidence="1 2">
    <name type="scientific">Manihot esculenta</name>
    <name type="common">Cassava</name>
    <name type="synonym">Jatropha manihot</name>
    <dbReference type="NCBI Taxonomy" id="3983"/>
    <lineage>
        <taxon>Eukaryota</taxon>
        <taxon>Viridiplantae</taxon>
        <taxon>Streptophyta</taxon>
        <taxon>Embryophyta</taxon>
        <taxon>Tracheophyta</taxon>
        <taxon>Spermatophyta</taxon>
        <taxon>Magnoliopsida</taxon>
        <taxon>eudicotyledons</taxon>
        <taxon>Gunneridae</taxon>
        <taxon>Pentapetalae</taxon>
        <taxon>rosids</taxon>
        <taxon>fabids</taxon>
        <taxon>Malpighiales</taxon>
        <taxon>Euphorbiaceae</taxon>
        <taxon>Crotonoideae</taxon>
        <taxon>Manihoteae</taxon>
        <taxon>Manihot</taxon>
    </lineage>
</organism>
<dbReference type="EMBL" id="CM004401">
    <property type="protein sequence ID" value="KAG8637654.1"/>
    <property type="molecule type" value="Genomic_DNA"/>
</dbReference>
<keyword evidence="2" id="KW-1185">Reference proteome</keyword>
<comment type="caution">
    <text evidence="1">The sequence shown here is derived from an EMBL/GenBank/DDBJ whole genome shotgun (WGS) entry which is preliminary data.</text>
</comment>
<accession>A0ACB7GBI4</accession>
<evidence type="ECO:0000313" key="2">
    <source>
        <dbReference type="Proteomes" id="UP000091857"/>
    </source>
</evidence>
<name>A0ACB7GBI4_MANES</name>
<evidence type="ECO:0000313" key="1">
    <source>
        <dbReference type="EMBL" id="KAG8637654.1"/>
    </source>
</evidence>
<gene>
    <name evidence="1" type="ORF">MANES_15G149200v8</name>
</gene>
<dbReference type="Proteomes" id="UP000091857">
    <property type="component" value="Chromosome 15"/>
</dbReference>
<protein>
    <submittedName>
        <fullName evidence="1">Uncharacterized protein</fullName>
    </submittedName>
</protein>
<proteinExistence type="predicted"/>
<reference evidence="2" key="1">
    <citation type="journal article" date="2016" name="Nat. Biotechnol.">
        <title>Sequencing wild and cultivated cassava and related species reveals extensive interspecific hybridization and genetic diversity.</title>
        <authorList>
            <person name="Bredeson J.V."/>
            <person name="Lyons J.B."/>
            <person name="Prochnik S.E."/>
            <person name="Wu G.A."/>
            <person name="Ha C.M."/>
            <person name="Edsinger-Gonzales E."/>
            <person name="Grimwood J."/>
            <person name="Schmutz J."/>
            <person name="Rabbi I.Y."/>
            <person name="Egesi C."/>
            <person name="Nauluvula P."/>
            <person name="Lebot V."/>
            <person name="Ndunguru J."/>
            <person name="Mkamilo G."/>
            <person name="Bart R.S."/>
            <person name="Setter T.L."/>
            <person name="Gleadow R.M."/>
            <person name="Kulakow P."/>
            <person name="Ferguson M.E."/>
            <person name="Rounsley S."/>
            <person name="Rokhsar D.S."/>
        </authorList>
    </citation>
    <scope>NUCLEOTIDE SEQUENCE [LARGE SCALE GENOMIC DNA]</scope>
    <source>
        <strain evidence="2">cv. AM560-2</strain>
    </source>
</reference>